<organism evidence="2 3">
    <name type="scientific">Streptomyces daqingensis</name>
    <dbReference type="NCBI Taxonomy" id="1472640"/>
    <lineage>
        <taxon>Bacteria</taxon>
        <taxon>Bacillati</taxon>
        <taxon>Actinomycetota</taxon>
        <taxon>Actinomycetes</taxon>
        <taxon>Kitasatosporales</taxon>
        <taxon>Streptomycetaceae</taxon>
        <taxon>Streptomyces</taxon>
    </lineage>
</organism>
<reference evidence="3" key="1">
    <citation type="journal article" date="2019" name="Int. J. Syst. Evol. Microbiol.">
        <title>The Global Catalogue of Microorganisms (GCM) 10K type strain sequencing project: providing services to taxonomists for standard genome sequencing and annotation.</title>
        <authorList>
            <consortium name="The Broad Institute Genomics Platform"/>
            <consortium name="The Broad Institute Genome Sequencing Center for Infectious Disease"/>
            <person name="Wu L."/>
            <person name="Ma J."/>
        </authorList>
    </citation>
    <scope>NUCLEOTIDE SEQUENCE [LARGE SCALE GENOMIC DNA]</scope>
    <source>
        <strain evidence="3">CGMCC 4.7178</strain>
    </source>
</reference>
<evidence type="ECO:0000313" key="3">
    <source>
        <dbReference type="Proteomes" id="UP000631535"/>
    </source>
</evidence>
<feature type="domain" description="Mycothiol-dependent maleylpyruvate isomerase metal-binding" evidence="1">
    <location>
        <begin position="17"/>
        <end position="170"/>
    </location>
</feature>
<keyword evidence="3" id="KW-1185">Reference proteome</keyword>
<dbReference type="Pfam" id="PF11716">
    <property type="entry name" value="MDMPI_N"/>
    <property type="match status" value="1"/>
</dbReference>
<proteinExistence type="predicted"/>
<dbReference type="Proteomes" id="UP000631535">
    <property type="component" value="Unassembled WGS sequence"/>
</dbReference>
<dbReference type="Gene3D" id="1.20.120.450">
    <property type="entry name" value="dinb family like domain"/>
    <property type="match status" value="1"/>
</dbReference>
<evidence type="ECO:0000313" key="2">
    <source>
        <dbReference type="EMBL" id="GGO41399.1"/>
    </source>
</evidence>
<dbReference type="SUPFAM" id="SSF109854">
    <property type="entry name" value="DinB/YfiT-like putative metalloenzymes"/>
    <property type="match status" value="1"/>
</dbReference>
<dbReference type="InterPro" id="IPR024344">
    <property type="entry name" value="MDMPI_metal-binding"/>
</dbReference>
<accession>A0ABQ2LP45</accession>
<dbReference type="EMBL" id="BMMP01000001">
    <property type="protein sequence ID" value="GGO41399.1"/>
    <property type="molecule type" value="Genomic_DNA"/>
</dbReference>
<dbReference type="RefSeq" id="WP_189034948.1">
    <property type="nucleotide sequence ID" value="NZ_BMMP01000001.1"/>
</dbReference>
<name>A0ABQ2LP45_9ACTN</name>
<keyword evidence="2" id="KW-0413">Isomerase</keyword>
<dbReference type="GO" id="GO:0016853">
    <property type="term" value="F:isomerase activity"/>
    <property type="evidence" value="ECO:0007669"/>
    <property type="project" value="UniProtKB-KW"/>
</dbReference>
<evidence type="ECO:0000259" key="1">
    <source>
        <dbReference type="Pfam" id="PF11716"/>
    </source>
</evidence>
<comment type="caution">
    <text evidence="2">The sequence shown here is derived from an EMBL/GenBank/DDBJ whole genome shotgun (WGS) entry which is preliminary data.</text>
</comment>
<sequence length="238" mass="25404">MSHDPHDPQPPRPAEALRAAYRAFDAVVSTVTDEQSWLPSGCAGWSVRDLVFHCLGDARRGLVALHTPAEGRPDRDAVTYWEDWRPGTARADAGRRHVRAVASLFPHMDELREEYAETAAAVAHAAAVTAADEEGSAAAGKPVATQGHVLTAGDLMCTLAVEATVHHLDLVVSLPDAPGPSPEGLRLVRRTLDGLLGRPAPAAWDDARYARVGTGRESLTDADREALGADADRFPLFG</sequence>
<protein>
    <submittedName>
        <fullName evidence="2">Maleylpyruvate isomerase</fullName>
    </submittedName>
</protein>
<gene>
    <name evidence="2" type="ORF">GCM10012287_00150</name>
</gene>
<dbReference type="InterPro" id="IPR034660">
    <property type="entry name" value="DinB/YfiT-like"/>
</dbReference>